<evidence type="ECO:0000256" key="5">
    <source>
        <dbReference type="ARBA" id="ARBA00022741"/>
    </source>
</evidence>
<dbReference type="PANTHER" id="PTHR43079">
    <property type="entry name" value="PROBABLE CADMIUM/ZINC-TRANSPORTING ATPASE HMA1"/>
    <property type="match status" value="1"/>
</dbReference>
<dbReference type="SUPFAM" id="SSF81665">
    <property type="entry name" value="Calcium ATPase, transmembrane domain M"/>
    <property type="match status" value="1"/>
</dbReference>
<dbReference type="SFLD" id="SFLDG00002">
    <property type="entry name" value="C1.7:_P-type_atpase_like"/>
    <property type="match status" value="1"/>
</dbReference>
<evidence type="ECO:0000256" key="2">
    <source>
        <dbReference type="ARBA" id="ARBA00006024"/>
    </source>
</evidence>
<dbReference type="InterPro" id="IPR027256">
    <property type="entry name" value="P-typ_ATPase_IB"/>
</dbReference>
<evidence type="ECO:0000256" key="6">
    <source>
        <dbReference type="ARBA" id="ARBA00022840"/>
    </source>
</evidence>
<evidence type="ECO:0000256" key="8">
    <source>
        <dbReference type="ARBA" id="ARBA00022967"/>
    </source>
</evidence>
<dbReference type="InterPro" id="IPR023299">
    <property type="entry name" value="ATPase_P-typ_cyto_dom_N"/>
</dbReference>
<dbReference type="GO" id="GO:0005524">
    <property type="term" value="F:ATP binding"/>
    <property type="evidence" value="ECO:0007669"/>
    <property type="project" value="UniProtKB-UniRule"/>
</dbReference>
<evidence type="ECO:0000256" key="11">
    <source>
        <dbReference type="RuleBase" id="RU362081"/>
    </source>
</evidence>
<dbReference type="GO" id="GO:0046872">
    <property type="term" value="F:metal ion binding"/>
    <property type="evidence" value="ECO:0007669"/>
    <property type="project" value="UniProtKB-KW"/>
</dbReference>
<dbReference type="Pfam" id="PF00702">
    <property type="entry name" value="Hydrolase"/>
    <property type="match status" value="1"/>
</dbReference>
<dbReference type="PRINTS" id="PR00119">
    <property type="entry name" value="CATATPASE"/>
</dbReference>
<feature type="transmembrane region" description="Helical" evidence="11">
    <location>
        <begin position="258"/>
        <end position="276"/>
    </location>
</feature>
<evidence type="ECO:0000256" key="1">
    <source>
        <dbReference type="ARBA" id="ARBA00004651"/>
    </source>
</evidence>
<gene>
    <name evidence="13" type="primary">ctpJ</name>
    <name evidence="13" type="ORF">Aru02nite_31710</name>
</gene>
<dbReference type="GO" id="GO:0016887">
    <property type="term" value="F:ATP hydrolysis activity"/>
    <property type="evidence" value="ECO:0007669"/>
    <property type="project" value="InterPro"/>
</dbReference>
<feature type="transmembrane region" description="Helical" evidence="11">
    <location>
        <begin position="596"/>
        <end position="614"/>
    </location>
</feature>
<evidence type="ECO:0000313" key="13">
    <source>
        <dbReference type="EMBL" id="GID12282.1"/>
    </source>
</evidence>
<evidence type="ECO:0000256" key="9">
    <source>
        <dbReference type="ARBA" id="ARBA00022989"/>
    </source>
</evidence>
<dbReference type="InterPro" id="IPR023298">
    <property type="entry name" value="ATPase_P-typ_TM_dom_sf"/>
</dbReference>
<keyword evidence="10 11" id="KW-0472">Membrane</keyword>
<keyword evidence="6 11" id="KW-0067">ATP-binding</keyword>
<dbReference type="PROSITE" id="PS00154">
    <property type="entry name" value="ATPASE_E1_E2"/>
    <property type="match status" value="1"/>
</dbReference>
<dbReference type="SUPFAM" id="SSF56784">
    <property type="entry name" value="HAD-like"/>
    <property type="match status" value="1"/>
</dbReference>
<dbReference type="Gene3D" id="3.40.1110.10">
    <property type="entry name" value="Calcium-transporting ATPase, cytoplasmic domain N"/>
    <property type="match status" value="1"/>
</dbReference>
<dbReference type="InterPro" id="IPR036412">
    <property type="entry name" value="HAD-like_sf"/>
</dbReference>
<reference evidence="13" key="1">
    <citation type="submission" date="2021-01" db="EMBL/GenBank/DDBJ databases">
        <title>Whole genome shotgun sequence of Actinocatenispora rupis NBRC 107355.</title>
        <authorList>
            <person name="Komaki H."/>
            <person name="Tamura T."/>
        </authorList>
    </citation>
    <scope>NUCLEOTIDE SEQUENCE</scope>
    <source>
        <strain evidence="13">NBRC 107355</strain>
    </source>
</reference>
<dbReference type="Pfam" id="PF00122">
    <property type="entry name" value="E1-E2_ATPase"/>
    <property type="match status" value="1"/>
</dbReference>
<evidence type="ECO:0000256" key="3">
    <source>
        <dbReference type="ARBA" id="ARBA00022692"/>
    </source>
</evidence>
<sequence>MSGPTTIPAPAPVRDTLRVRRTRVFALPEARWAAAALVLFLLGLAVQFLGAPTWAYWTLYLACYVAGGWEPALAGLRALASRTLDVDLLMVVAAIGAATIGQVLDGALLIVIFATSGALEALATARTEDSVRGLLDLAPDTATRLDPGGGETTVPVAALAVGDVILVRPGERIGADGSVVDGASDVDQATITGEPLPVDRTVGDEVFAGTLNGTGALTVRVDRPAGGSVVARIAALVEEAARTKAKTQLFVEKIEQRYSVGMVLATVLLFAVPLAFGESVRDSLLRAMTFMIVASPCAVVLATMPPLLAAIANAGRHGVLVKSAVVMERLGTTTRVAFDKTGTLTRGVPRVAEIHPLPGYAEHDVLRLAAGAEHPSEHPLGAAVVRAARERGLSPTAADDFEARPGRGVTARVGDRLVEVGSPGALLPPGRTDGAFVDARTVADDLAGSGWTAVVVLVDDRPAGILGITDQLRADARDAVAAVTDLTGHQPVLLTGDNPYAARHLADQIGIDDVRAGLLPDGKVAAVRAYERAGDRVTVVGDGINDAPALAAAHTGIAMGGAGSDLTLQTADAVVVRDELTAVPAAMALSRRARRVVVANLVVAAAFIAALVTWDLAGHLPLPLGVAGHEGSTVIVGLNGLRLLRDAAWNRATRRAVRAHS</sequence>
<comment type="subcellular location">
    <subcellularLocation>
        <location evidence="1">Cell membrane</location>
        <topology evidence="1">Multi-pass membrane protein</topology>
    </subcellularLocation>
</comment>
<keyword evidence="14" id="KW-1185">Reference proteome</keyword>
<evidence type="ECO:0000256" key="7">
    <source>
        <dbReference type="ARBA" id="ARBA00022842"/>
    </source>
</evidence>
<dbReference type="RefSeq" id="WP_275408645.1">
    <property type="nucleotide sequence ID" value="NZ_BAAAZM010000009.1"/>
</dbReference>
<dbReference type="InterPro" id="IPR051949">
    <property type="entry name" value="Cation_Transport_ATPase"/>
</dbReference>
<dbReference type="SFLD" id="SFLDS00003">
    <property type="entry name" value="Haloacid_Dehalogenase"/>
    <property type="match status" value="1"/>
</dbReference>
<dbReference type="NCBIfam" id="TIGR01494">
    <property type="entry name" value="ATPase_P-type"/>
    <property type="match status" value="1"/>
</dbReference>
<keyword evidence="9 11" id="KW-1133">Transmembrane helix</keyword>
<feature type="transmembrane region" description="Helical" evidence="11">
    <location>
        <begin position="54"/>
        <end position="72"/>
    </location>
</feature>
<keyword evidence="4 11" id="KW-0479">Metal-binding</keyword>
<keyword evidence="8" id="KW-1278">Translocase</keyword>
<dbReference type="Proteomes" id="UP000612808">
    <property type="component" value="Unassembled WGS sequence"/>
</dbReference>
<evidence type="ECO:0000259" key="12">
    <source>
        <dbReference type="Pfam" id="PF00122"/>
    </source>
</evidence>
<name>A0A8J3J8U9_9ACTN</name>
<comment type="similarity">
    <text evidence="2 11">Belongs to the cation transport ATPase (P-type) (TC 3.A.3) family. Type IB subfamily.</text>
</comment>
<dbReference type="Gene3D" id="3.40.50.1000">
    <property type="entry name" value="HAD superfamily/HAD-like"/>
    <property type="match status" value="1"/>
</dbReference>
<feature type="domain" description="P-type ATPase A" evidence="12">
    <location>
        <begin position="137"/>
        <end position="238"/>
    </location>
</feature>
<dbReference type="FunFam" id="2.70.150.10:FF:000002">
    <property type="entry name" value="Copper-transporting ATPase 1, putative"/>
    <property type="match status" value="1"/>
</dbReference>
<keyword evidence="7" id="KW-0460">Magnesium</keyword>
<dbReference type="InterPro" id="IPR044492">
    <property type="entry name" value="P_typ_ATPase_HD_dom"/>
</dbReference>
<dbReference type="InterPro" id="IPR001757">
    <property type="entry name" value="P_typ_ATPase"/>
</dbReference>
<keyword evidence="11" id="KW-1003">Cell membrane</keyword>
<dbReference type="Gene3D" id="2.70.150.10">
    <property type="entry name" value="Calcium-transporting ATPase, cytoplasmic transduction domain A"/>
    <property type="match status" value="1"/>
</dbReference>
<dbReference type="SUPFAM" id="SSF81653">
    <property type="entry name" value="Calcium ATPase, transduction domain A"/>
    <property type="match status" value="1"/>
</dbReference>
<comment type="caution">
    <text evidence="13">The sequence shown here is derived from an EMBL/GenBank/DDBJ whole genome shotgun (WGS) entry which is preliminary data.</text>
</comment>
<protein>
    <submittedName>
        <fullName evidence="13">Putative cation-transporting P-type ATPase J</fullName>
    </submittedName>
</protein>
<dbReference type="InterPro" id="IPR018303">
    <property type="entry name" value="ATPase_P-typ_P_site"/>
</dbReference>
<evidence type="ECO:0000256" key="4">
    <source>
        <dbReference type="ARBA" id="ARBA00022723"/>
    </source>
</evidence>
<keyword evidence="3 11" id="KW-0812">Transmembrane</keyword>
<evidence type="ECO:0000313" key="14">
    <source>
        <dbReference type="Proteomes" id="UP000612808"/>
    </source>
</evidence>
<dbReference type="InterPro" id="IPR008250">
    <property type="entry name" value="ATPase_P-typ_transduc_dom_A_sf"/>
</dbReference>
<dbReference type="NCBIfam" id="TIGR01525">
    <property type="entry name" value="ATPase-IB_hvy"/>
    <property type="match status" value="1"/>
</dbReference>
<dbReference type="AlphaFoldDB" id="A0A8J3J8U9"/>
<feature type="transmembrane region" description="Helical" evidence="11">
    <location>
        <begin position="288"/>
        <end position="312"/>
    </location>
</feature>
<dbReference type="InterPro" id="IPR059000">
    <property type="entry name" value="ATPase_P-type_domA"/>
</dbReference>
<feature type="transmembrane region" description="Helical" evidence="11">
    <location>
        <begin position="30"/>
        <end position="48"/>
    </location>
</feature>
<dbReference type="PROSITE" id="PS01229">
    <property type="entry name" value="COF_2"/>
    <property type="match status" value="1"/>
</dbReference>
<proteinExistence type="inferred from homology"/>
<dbReference type="SFLD" id="SFLDF00027">
    <property type="entry name" value="p-type_atpase"/>
    <property type="match status" value="1"/>
</dbReference>
<dbReference type="InterPro" id="IPR023214">
    <property type="entry name" value="HAD_sf"/>
</dbReference>
<evidence type="ECO:0000256" key="10">
    <source>
        <dbReference type="ARBA" id="ARBA00023136"/>
    </source>
</evidence>
<dbReference type="GO" id="GO:0019829">
    <property type="term" value="F:ATPase-coupled monoatomic cation transmembrane transporter activity"/>
    <property type="evidence" value="ECO:0007669"/>
    <property type="project" value="InterPro"/>
</dbReference>
<dbReference type="EMBL" id="BOMB01000017">
    <property type="protein sequence ID" value="GID12282.1"/>
    <property type="molecule type" value="Genomic_DNA"/>
</dbReference>
<accession>A0A8J3J8U9</accession>
<dbReference type="PANTHER" id="PTHR43079:SF1">
    <property type="entry name" value="CADMIUM_ZINC-TRANSPORTING ATPASE HMA1, CHLOROPLASTIC-RELATED"/>
    <property type="match status" value="1"/>
</dbReference>
<organism evidence="13 14">
    <name type="scientific">Actinocatenispora rupis</name>
    <dbReference type="NCBI Taxonomy" id="519421"/>
    <lineage>
        <taxon>Bacteria</taxon>
        <taxon>Bacillati</taxon>
        <taxon>Actinomycetota</taxon>
        <taxon>Actinomycetes</taxon>
        <taxon>Micromonosporales</taxon>
        <taxon>Micromonosporaceae</taxon>
        <taxon>Actinocatenispora</taxon>
    </lineage>
</organism>
<keyword evidence="5 11" id="KW-0547">Nucleotide-binding</keyword>
<dbReference type="GO" id="GO:0005886">
    <property type="term" value="C:plasma membrane"/>
    <property type="evidence" value="ECO:0007669"/>
    <property type="project" value="UniProtKB-SubCell"/>
</dbReference>